<gene>
    <name evidence="3" type="ORF">BXY66_3297</name>
</gene>
<dbReference type="Pfam" id="PF13581">
    <property type="entry name" value="HATPase_c_2"/>
    <property type="match status" value="1"/>
</dbReference>
<evidence type="ECO:0000313" key="3">
    <source>
        <dbReference type="EMBL" id="TCL00650.1"/>
    </source>
</evidence>
<dbReference type="PANTHER" id="PTHR35526:SF3">
    <property type="entry name" value="ANTI-SIGMA-F FACTOR RSBW"/>
    <property type="match status" value="1"/>
</dbReference>
<protein>
    <submittedName>
        <fullName evidence="3">Serine/threonine-protein kinase RsbW</fullName>
    </submittedName>
</protein>
<dbReference type="AlphaFoldDB" id="A0A4R1N2M4"/>
<keyword evidence="3" id="KW-0418">Kinase</keyword>
<dbReference type="InterPro" id="IPR036890">
    <property type="entry name" value="HATPase_C_sf"/>
</dbReference>
<feature type="domain" description="Histidine kinase/HSP90-like ATPase" evidence="2">
    <location>
        <begin position="14"/>
        <end position="141"/>
    </location>
</feature>
<dbReference type="Gene3D" id="3.30.565.10">
    <property type="entry name" value="Histidine kinase-like ATPase, C-terminal domain"/>
    <property type="match status" value="1"/>
</dbReference>
<evidence type="ECO:0000259" key="2">
    <source>
        <dbReference type="Pfam" id="PF13581"/>
    </source>
</evidence>
<evidence type="ECO:0000256" key="1">
    <source>
        <dbReference type="ARBA" id="ARBA00022527"/>
    </source>
</evidence>
<sequence length="147" mass="16391">MIKINPDIHIELEGTPHEVRVALETLRERLTERQLEACNAGTLEIVLAEVLNNVVEHALADRSDGLIALTGNYDKNSWHLKVRDNGKPMPDDQIPSGNAPDVETDLMDLPEGGFGWMMVRTLARNIAYSRADDSWNELTFSIPDEAA</sequence>
<keyword evidence="1" id="KW-0723">Serine/threonine-protein kinase</keyword>
<organism evidence="3 4">
    <name type="scientific">Shimia isoporae</name>
    <dbReference type="NCBI Taxonomy" id="647720"/>
    <lineage>
        <taxon>Bacteria</taxon>
        <taxon>Pseudomonadati</taxon>
        <taxon>Pseudomonadota</taxon>
        <taxon>Alphaproteobacteria</taxon>
        <taxon>Rhodobacterales</taxon>
        <taxon>Roseobacteraceae</taxon>
    </lineage>
</organism>
<comment type="caution">
    <text evidence="3">The sequence shown here is derived from an EMBL/GenBank/DDBJ whole genome shotgun (WGS) entry which is preliminary data.</text>
</comment>
<name>A0A4R1N2M4_9RHOB</name>
<dbReference type="SUPFAM" id="SSF55874">
    <property type="entry name" value="ATPase domain of HSP90 chaperone/DNA topoisomerase II/histidine kinase"/>
    <property type="match status" value="1"/>
</dbReference>
<accession>A0A4R1N2M4</accession>
<dbReference type="PANTHER" id="PTHR35526">
    <property type="entry name" value="ANTI-SIGMA-F FACTOR RSBW-RELATED"/>
    <property type="match status" value="1"/>
</dbReference>
<keyword evidence="4" id="KW-1185">Reference proteome</keyword>
<dbReference type="CDD" id="cd16936">
    <property type="entry name" value="HATPase_RsbW-like"/>
    <property type="match status" value="1"/>
</dbReference>
<keyword evidence="3" id="KW-0808">Transferase</keyword>
<dbReference type="RefSeq" id="WP_165929218.1">
    <property type="nucleotide sequence ID" value="NZ_SMGR01000003.1"/>
</dbReference>
<proteinExistence type="predicted"/>
<dbReference type="InterPro" id="IPR050267">
    <property type="entry name" value="Anti-sigma-factor_SerPK"/>
</dbReference>
<dbReference type="Proteomes" id="UP000295673">
    <property type="component" value="Unassembled WGS sequence"/>
</dbReference>
<dbReference type="EMBL" id="SMGR01000003">
    <property type="protein sequence ID" value="TCL00650.1"/>
    <property type="molecule type" value="Genomic_DNA"/>
</dbReference>
<evidence type="ECO:0000313" key="4">
    <source>
        <dbReference type="Proteomes" id="UP000295673"/>
    </source>
</evidence>
<dbReference type="InterPro" id="IPR003594">
    <property type="entry name" value="HATPase_dom"/>
</dbReference>
<dbReference type="GO" id="GO:0004674">
    <property type="term" value="F:protein serine/threonine kinase activity"/>
    <property type="evidence" value="ECO:0007669"/>
    <property type="project" value="UniProtKB-KW"/>
</dbReference>
<reference evidence="3 4" key="1">
    <citation type="submission" date="2019-03" db="EMBL/GenBank/DDBJ databases">
        <title>Genomic Encyclopedia of Archaeal and Bacterial Type Strains, Phase II (KMG-II): from individual species to whole genera.</title>
        <authorList>
            <person name="Goeker M."/>
        </authorList>
    </citation>
    <scope>NUCLEOTIDE SEQUENCE [LARGE SCALE GENOMIC DNA]</scope>
    <source>
        <strain evidence="3 4">DSM 26433</strain>
    </source>
</reference>